<evidence type="ECO:0000313" key="6">
    <source>
        <dbReference type="EMBL" id="MBC8537989.1"/>
    </source>
</evidence>
<feature type="binding site" evidence="4">
    <location>
        <position position="55"/>
    </location>
    <ligand>
        <name>substrate</name>
    </ligand>
</feature>
<evidence type="ECO:0000313" key="7">
    <source>
        <dbReference type="Proteomes" id="UP000617951"/>
    </source>
</evidence>
<evidence type="ECO:0000256" key="5">
    <source>
        <dbReference type="RuleBase" id="RU361279"/>
    </source>
</evidence>
<reference evidence="6" key="1">
    <citation type="submission" date="2020-08" db="EMBL/GenBank/DDBJ databases">
        <title>Genome public.</title>
        <authorList>
            <person name="Liu C."/>
            <person name="Sun Q."/>
        </authorList>
    </citation>
    <scope>NUCLEOTIDE SEQUENCE</scope>
    <source>
        <strain evidence="6">NSJ-63</strain>
    </source>
</reference>
<dbReference type="GO" id="GO:0035999">
    <property type="term" value="P:tetrahydrofolate interconversion"/>
    <property type="evidence" value="ECO:0007669"/>
    <property type="project" value="TreeGrafter"/>
</dbReference>
<dbReference type="Proteomes" id="UP000617951">
    <property type="component" value="Unassembled WGS sequence"/>
</dbReference>
<keyword evidence="5" id="KW-0479">Metal-binding</keyword>
<keyword evidence="2 4" id="KW-0547">Nucleotide-binding</keyword>
<feature type="binding site" evidence="4">
    <location>
        <begin position="4"/>
        <end position="8"/>
    </location>
    <ligand>
        <name>ATP</name>
        <dbReference type="ChEBI" id="CHEBI:30616"/>
    </ligand>
</feature>
<evidence type="ECO:0000256" key="4">
    <source>
        <dbReference type="PIRSR" id="PIRSR006806-1"/>
    </source>
</evidence>
<dbReference type="GO" id="GO:0030272">
    <property type="term" value="F:5-formyltetrahydrofolate cyclo-ligase activity"/>
    <property type="evidence" value="ECO:0007669"/>
    <property type="project" value="UniProtKB-EC"/>
</dbReference>
<organism evidence="6 7">
    <name type="scientific">Guopingia tenuis</name>
    <dbReference type="NCBI Taxonomy" id="2763656"/>
    <lineage>
        <taxon>Bacteria</taxon>
        <taxon>Bacillati</taxon>
        <taxon>Bacillota</taxon>
        <taxon>Clostridia</taxon>
        <taxon>Christensenellales</taxon>
        <taxon>Christensenellaceae</taxon>
        <taxon>Guopingia</taxon>
    </lineage>
</organism>
<dbReference type="EMBL" id="JACRSS010000001">
    <property type="protein sequence ID" value="MBC8537989.1"/>
    <property type="molecule type" value="Genomic_DNA"/>
</dbReference>
<keyword evidence="3 4" id="KW-0067">ATP-binding</keyword>
<dbReference type="Gene3D" id="3.40.50.10420">
    <property type="entry name" value="NagB/RpiA/CoA transferase-like"/>
    <property type="match status" value="1"/>
</dbReference>
<comment type="caution">
    <text evidence="6">The sequence shown here is derived from an EMBL/GenBank/DDBJ whole genome shotgun (WGS) entry which is preliminary data.</text>
</comment>
<name>A0A926DIP1_9FIRM</name>
<dbReference type="GO" id="GO:0005524">
    <property type="term" value="F:ATP binding"/>
    <property type="evidence" value="ECO:0007669"/>
    <property type="project" value="UniProtKB-KW"/>
</dbReference>
<accession>A0A926DIP1</accession>
<dbReference type="InterPro" id="IPR037171">
    <property type="entry name" value="NagB/RpiA_transferase-like"/>
</dbReference>
<dbReference type="NCBIfam" id="TIGR02727">
    <property type="entry name" value="MTHFS_bact"/>
    <property type="match status" value="1"/>
</dbReference>
<feature type="binding site" evidence="4">
    <location>
        <position position="50"/>
    </location>
    <ligand>
        <name>substrate</name>
    </ligand>
</feature>
<comment type="similarity">
    <text evidence="1 5">Belongs to the 5-formyltetrahydrofolate cyclo-ligase family.</text>
</comment>
<dbReference type="SUPFAM" id="SSF100950">
    <property type="entry name" value="NagB/RpiA/CoA transferase-like"/>
    <property type="match status" value="1"/>
</dbReference>
<sequence>MRNKEELRREFLRRRGEMTKEQVEAGSFCIEQRVLAMEEIRRAEDIFCYISFGKEAMTKGLLEKLHEGGKRVYVPSVSGREMRAVFWHPGMAMKRGAFGIWEPAAAEQAAEKIDVALVPGAVFDRQGRRIGYGGGYYDRWLAEHPCFSVALAYDFQVLEEIPAEPHDRRMDAIACPGKQWNIHT</sequence>
<dbReference type="EC" id="6.3.3.2" evidence="5"/>
<dbReference type="InterPro" id="IPR024185">
    <property type="entry name" value="FTHF_cligase-like_sf"/>
</dbReference>
<feature type="binding site" evidence="4">
    <location>
        <begin position="129"/>
        <end position="137"/>
    </location>
    <ligand>
        <name>ATP</name>
        <dbReference type="ChEBI" id="CHEBI:30616"/>
    </ligand>
</feature>
<dbReference type="AlphaFoldDB" id="A0A926DIP1"/>
<evidence type="ECO:0000256" key="3">
    <source>
        <dbReference type="ARBA" id="ARBA00022840"/>
    </source>
</evidence>
<evidence type="ECO:0000256" key="2">
    <source>
        <dbReference type="ARBA" id="ARBA00022741"/>
    </source>
</evidence>
<dbReference type="GO" id="GO:0009396">
    <property type="term" value="P:folic acid-containing compound biosynthetic process"/>
    <property type="evidence" value="ECO:0007669"/>
    <property type="project" value="TreeGrafter"/>
</dbReference>
<protein>
    <recommendedName>
        <fullName evidence="5">5-formyltetrahydrofolate cyclo-ligase</fullName>
        <ecNumber evidence="5">6.3.3.2</ecNumber>
    </recommendedName>
</protein>
<comment type="cofactor">
    <cofactor evidence="5">
        <name>Mg(2+)</name>
        <dbReference type="ChEBI" id="CHEBI:18420"/>
    </cofactor>
</comment>
<dbReference type="PIRSF" id="PIRSF006806">
    <property type="entry name" value="FTHF_cligase"/>
    <property type="match status" value="1"/>
</dbReference>
<keyword evidence="5" id="KW-0460">Magnesium</keyword>
<keyword evidence="7" id="KW-1185">Reference proteome</keyword>
<proteinExistence type="inferred from homology"/>
<keyword evidence="6" id="KW-0436">Ligase</keyword>
<dbReference type="Pfam" id="PF01812">
    <property type="entry name" value="5-FTHF_cyc-lig"/>
    <property type="match status" value="1"/>
</dbReference>
<dbReference type="InterPro" id="IPR002698">
    <property type="entry name" value="FTHF_cligase"/>
</dbReference>
<dbReference type="RefSeq" id="WP_249279794.1">
    <property type="nucleotide sequence ID" value="NZ_JACRSS010000001.1"/>
</dbReference>
<gene>
    <name evidence="6" type="ORF">H8693_03435</name>
</gene>
<dbReference type="GO" id="GO:0046872">
    <property type="term" value="F:metal ion binding"/>
    <property type="evidence" value="ECO:0007669"/>
    <property type="project" value="UniProtKB-KW"/>
</dbReference>
<evidence type="ECO:0000256" key="1">
    <source>
        <dbReference type="ARBA" id="ARBA00010638"/>
    </source>
</evidence>
<dbReference type="PANTHER" id="PTHR23407">
    <property type="entry name" value="ATPASE INHIBITOR/5-FORMYLTETRAHYDROFOLATE CYCLO-LIGASE"/>
    <property type="match status" value="1"/>
</dbReference>
<comment type="catalytic activity">
    <reaction evidence="5">
        <text>(6S)-5-formyl-5,6,7,8-tetrahydrofolate + ATP = (6R)-5,10-methenyltetrahydrofolate + ADP + phosphate</text>
        <dbReference type="Rhea" id="RHEA:10488"/>
        <dbReference type="ChEBI" id="CHEBI:30616"/>
        <dbReference type="ChEBI" id="CHEBI:43474"/>
        <dbReference type="ChEBI" id="CHEBI:57455"/>
        <dbReference type="ChEBI" id="CHEBI:57457"/>
        <dbReference type="ChEBI" id="CHEBI:456216"/>
        <dbReference type="EC" id="6.3.3.2"/>
    </reaction>
</comment>
<dbReference type="PANTHER" id="PTHR23407:SF1">
    <property type="entry name" value="5-FORMYLTETRAHYDROFOLATE CYCLO-LIGASE"/>
    <property type="match status" value="1"/>
</dbReference>